<sequence length="249" mass="27706">MKRNIGKILAVMSGKGGVGKSFVSSLLAVNLRREGYKVGILDADITGPSIPKIFGVNQKRARADKETLHPVETVTKIKVMSLNLLIDEENKPVIWRGPMISGVVKQFYDNTEWGDLDYLIIDLPPGTSDVTLTVMQSIPVDYMVVVTSPQDLVNLIVEKSIHMSKKMNIPILGIVENMSYGLCPECNKKINLFGESKAKKVAKEMDLDLLVQLPINPKLTQLCDEGRIEYFNNQLTEFTSLGESVLERI</sequence>
<gene>
    <name evidence="7" type="ORF">BET03_00045</name>
</gene>
<dbReference type="PANTHER" id="PTHR42961">
    <property type="entry name" value="IRON-SULFUR PROTEIN NUBPL"/>
    <property type="match status" value="1"/>
</dbReference>
<comment type="caution">
    <text evidence="7">The sequence shown here is derived from an EMBL/GenBank/DDBJ whole genome shotgun (WGS) entry which is preliminary data.</text>
</comment>
<comment type="subunit">
    <text evidence="6">Homodimer.</text>
</comment>
<comment type="similarity">
    <text evidence="6">Belongs to the Mrp/NBP35 ATP-binding proteins family.</text>
</comment>
<dbReference type="InterPro" id="IPR033756">
    <property type="entry name" value="YlxH/NBP35"/>
</dbReference>
<evidence type="ECO:0000256" key="6">
    <source>
        <dbReference type="HAMAP-Rule" id="MF_02040"/>
    </source>
</evidence>
<keyword evidence="2 6" id="KW-0547">Nucleotide-binding</keyword>
<evidence type="ECO:0000313" key="8">
    <source>
        <dbReference type="Proteomes" id="UP000284177"/>
    </source>
</evidence>
<keyword evidence="3 6" id="KW-0067">ATP-binding</keyword>
<dbReference type="InterPro" id="IPR027417">
    <property type="entry name" value="P-loop_NTPase"/>
</dbReference>
<dbReference type="CDD" id="cd02037">
    <property type="entry name" value="Mrp_NBP35"/>
    <property type="match status" value="1"/>
</dbReference>
<dbReference type="EMBL" id="MCIB01000001">
    <property type="protein sequence ID" value="RKD34259.1"/>
    <property type="molecule type" value="Genomic_DNA"/>
</dbReference>
<keyword evidence="8" id="KW-1185">Reference proteome</keyword>
<evidence type="ECO:0000256" key="3">
    <source>
        <dbReference type="ARBA" id="ARBA00022840"/>
    </source>
</evidence>
<evidence type="ECO:0000256" key="1">
    <source>
        <dbReference type="ARBA" id="ARBA00022723"/>
    </source>
</evidence>
<evidence type="ECO:0000256" key="2">
    <source>
        <dbReference type="ARBA" id="ARBA00022741"/>
    </source>
</evidence>
<keyword evidence="6" id="KW-0378">Hydrolase</keyword>
<evidence type="ECO:0000313" key="7">
    <source>
        <dbReference type="EMBL" id="RKD34259.1"/>
    </source>
</evidence>
<dbReference type="GO" id="GO:0016226">
    <property type="term" value="P:iron-sulfur cluster assembly"/>
    <property type="evidence" value="ECO:0007669"/>
    <property type="project" value="InterPro"/>
</dbReference>
<dbReference type="SUPFAM" id="SSF52540">
    <property type="entry name" value="P-loop containing nucleoside triphosphate hydrolases"/>
    <property type="match status" value="1"/>
</dbReference>
<dbReference type="GO" id="GO:0051539">
    <property type="term" value="F:4 iron, 4 sulfur cluster binding"/>
    <property type="evidence" value="ECO:0007669"/>
    <property type="project" value="TreeGrafter"/>
</dbReference>
<dbReference type="RefSeq" id="WP_120165959.1">
    <property type="nucleotide sequence ID" value="NZ_MCIB01000001.1"/>
</dbReference>
<proteinExistence type="inferred from homology"/>
<dbReference type="PROSITE" id="PS01215">
    <property type="entry name" value="MRP"/>
    <property type="match status" value="1"/>
</dbReference>
<dbReference type="InterPro" id="IPR019591">
    <property type="entry name" value="Mrp/NBP35_ATP-bd"/>
</dbReference>
<feature type="binding site" evidence="6">
    <location>
        <begin position="14"/>
        <end position="21"/>
    </location>
    <ligand>
        <name>ATP</name>
        <dbReference type="ChEBI" id="CHEBI:30616"/>
    </ligand>
</feature>
<protein>
    <recommendedName>
        <fullName evidence="6">Iron-sulfur cluster carrier protein</fullName>
    </recommendedName>
</protein>
<dbReference type="OrthoDB" id="9809679at2"/>
<dbReference type="Pfam" id="PF10609">
    <property type="entry name" value="ParA"/>
    <property type="match status" value="1"/>
</dbReference>
<dbReference type="PANTHER" id="PTHR42961:SF2">
    <property type="entry name" value="IRON-SULFUR PROTEIN NUBPL"/>
    <property type="match status" value="1"/>
</dbReference>
<dbReference type="InterPro" id="IPR000808">
    <property type="entry name" value="Mrp-like_CS"/>
</dbReference>
<keyword evidence="5 6" id="KW-0411">Iron-sulfur</keyword>
<keyword evidence="4 6" id="KW-0408">Iron</keyword>
<dbReference type="GO" id="GO:0016887">
    <property type="term" value="F:ATP hydrolysis activity"/>
    <property type="evidence" value="ECO:0007669"/>
    <property type="project" value="UniProtKB-UniRule"/>
</dbReference>
<keyword evidence="1 6" id="KW-0479">Metal-binding</keyword>
<dbReference type="GO" id="GO:0005524">
    <property type="term" value="F:ATP binding"/>
    <property type="evidence" value="ECO:0007669"/>
    <property type="project" value="UniProtKB-UniRule"/>
</dbReference>
<comment type="function">
    <text evidence="6">Binds and transfers iron-sulfur (Fe-S) clusters to target apoproteins. Can hydrolyze ATP.</text>
</comment>
<dbReference type="FunFam" id="3.40.50.300:FF:001119">
    <property type="entry name" value="Iron-sulfur cluster carrier protein"/>
    <property type="match status" value="1"/>
</dbReference>
<dbReference type="HAMAP" id="MF_02040">
    <property type="entry name" value="Mrp_NBP35"/>
    <property type="match status" value="1"/>
</dbReference>
<dbReference type="Proteomes" id="UP000284177">
    <property type="component" value="Unassembled WGS sequence"/>
</dbReference>
<dbReference type="Gene3D" id="3.40.50.300">
    <property type="entry name" value="P-loop containing nucleotide triphosphate hydrolases"/>
    <property type="match status" value="1"/>
</dbReference>
<organism evidence="7 8">
    <name type="scientific">Thermohalobacter berrensis</name>
    <dbReference type="NCBI Taxonomy" id="99594"/>
    <lineage>
        <taxon>Bacteria</taxon>
        <taxon>Bacillati</taxon>
        <taxon>Bacillota</taxon>
        <taxon>Tissierellia</taxon>
        <taxon>Tissierellales</taxon>
        <taxon>Thermohalobacteraceae</taxon>
        <taxon>Thermohalobacter</taxon>
    </lineage>
</organism>
<reference evidence="7 8" key="1">
    <citation type="submission" date="2016-08" db="EMBL/GenBank/DDBJ databases">
        <title>Novel Firmicutes and Novel Genomes.</title>
        <authorList>
            <person name="Poppleton D.I."/>
            <person name="Gribaldo S."/>
        </authorList>
    </citation>
    <scope>NUCLEOTIDE SEQUENCE [LARGE SCALE GENOMIC DNA]</scope>
    <source>
        <strain evidence="7 8">CTT3</strain>
    </source>
</reference>
<evidence type="ECO:0000256" key="5">
    <source>
        <dbReference type="ARBA" id="ARBA00023014"/>
    </source>
</evidence>
<accession>A0A419T9V5</accession>
<dbReference type="GO" id="GO:0140663">
    <property type="term" value="F:ATP-dependent FeS chaperone activity"/>
    <property type="evidence" value="ECO:0007669"/>
    <property type="project" value="InterPro"/>
</dbReference>
<evidence type="ECO:0000256" key="4">
    <source>
        <dbReference type="ARBA" id="ARBA00023004"/>
    </source>
</evidence>
<name>A0A419T9V5_9FIRM</name>
<dbReference type="AlphaFoldDB" id="A0A419T9V5"/>
<dbReference type="GO" id="GO:0046872">
    <property type="term" value="F:metal ion binding"/>
    <property type="evidence" value="ECO:0007669"/>
    <property type="project" value="UniProtKB-KW"/>
</dbReference>
<dbReference type="InterPro" id="IPR044304">
    <property type="entry name" value="NUBPL-like"/>
</dbReference>